<evidence type="ECO:0000313" key="2">
    <source>
        <dbReference type="Proteomes" id="UP000185511"/>
    </source>
</evidence>
<dbReference type="Proteomes" id="UP000185511">
    <property type="component" value="Chromosome"/>
</dbReference>
<dbReference type="NCBIfam" id="TIGR02243">
    <property type="entry name" value="putative baseplate assembly protein"/>
    <property type="match status" value="1"/>
</dbReference>
<sequence>MGTEPVDHTPELTAGRDVRCFQPAPAVGDTMLLGLSNAVPGCAVAVGLDSRVEGVGVDPRQPPLIWEAWDGADWAECEVDHDTTGGLNRPGEVVLHVPTSHRRSVVAGVRAGWLRCRVTEPAPGQPFYAESPTVHSAEAVTIGGTGTAEHADLVTDVLLGRSEGIAGQRFRLDQVPVLLDADPVIVQVHDGQDWQDWTIVEHFGRSSPTDRHVVLDATTGEFTFPPAVREPDGSLRQFGAVPLKGAPIRVPRYRTGGGRAGNLAAGALTVLRSSVPYIASVVNRAAAAGGVDGETVAEARLRAPDQLRTQDRAVTAADFEQIARLAAPTARVRCLSASDSDHESAPASAAADLGGVRVLVVPDAVADEDDRLRFEQLVPAPALLAVITRRLDERRLLGTRLIVEPPRYQGLTVVARLVSLAEDVQEVSRAALRALHRHLDPLRGGPAGTGWPFGRPVQFGEVFSVLQRVTGVNLVEDVRLLPADPITGRRGTPVDRIDLDEGALVFSYEHQVTVVHRSGGAR</sequence>
<gene>
    <name evidence="1" type="ORF">UA74_20735</name>
</gene>
<reference evidence="2" key="1">
    <citation type="submission" date="2016-06" db="EMBL/GenBank/DDBJ databases">
        <title>Complete genome sequence of Actinoalloteichus fjordicus DSM 46855 (=ADI127-17), type strain of the new species Actinoalloteichus fjordicus.</title>
        <authorList>
            <person name="Ruckert C."/>
            <person name="Nouioui I."/>
            <person name="Willmese J."/>
            <person name="van Wezel G."/>
            <person name="Klenk H.-P."/>
            <person name="Kalinowski J."/>
            <person name="Zotchev S.B."/>
        </authorList>
    </citation>
    <scope>NUCLEOTIDE SEQUENCE [LARGE SCALE GENOMIC DNA]</scope>
    <source>
        <strain evidence="2">ADI127-7</strain>
    </source>
</reference>
<evidence type="ECO:0000313" key="1">
    <source>
        <dbReference type="EMBL" id="APU16172.1"/>
    </source>
</evidence>
<dbReference type="RefSeq" id="WP_318533260.1">
    <property type="nucleotide sequence ID" value="NZ_CP016076.1"/>
</dbReference>
<protein>
    <submittedName>
        <fullName evidence="1">Baseplate assembly protein</fullName>
    </submittedName>
</protein>
<proteinExistence type="predicted"/>
<dbReference type="EMBL" id="CP016076">
    <property type="protein sequence ID" value="APU16172.1"/>
    <property type="molecule type" value="Genomic_DNA"/>
</dbReference>
<name>A0AAC9LG65_9PSEU</name>
<dbReference type="AlphaFoldDB" id="A0AAC9LG65"/>
<dbReference type="KEGG" id="acad:UA74_20735"/>
<keyword evidence="2" id="KW-1185">Reference proteome</keyword>
<organism evidence="1 2">
    <name type="scientific">Actinoalloteichus fjordicus</name>
    <dbReference type="NCBI Taxonomy" id="1612552"/>
    <lineage>
        <taxon>Bacteria</taxon>
        <taxon>Bacillati</taxon>
        <taxon>Actinomycetota</taxon>
        <taxon>Actinomycetes</taxon>
        <taxon>Pseudonocardiales</taxon>
        <taxon>Pseudonocardiaceae</taxon>
        <taxon>Actinoalloteichus</taxon>
    </lineage>
</organism>
<dbReference type="InterPro" id="IPR011749">
    <property type="entry name" value="CHP02243"/>
</dbReference>
<accession>A0AAC9LG65</accession>